<evidence type="ECO:0000313" key="2">
    <source>
        <dbReference type="Proteomes" id="UP001223016"/>
    </source>
</evidence>
<protein>
    <submittedName>
        <fullName evidence="1">Uncharacterized protein</fullName>
    </submittedName>
</protein>
<sequence>MTLFKSSSEKAGNPFAEFIRNAKSDEKKRVYSTVLTEATKRQNEIMAAAQTKTV</sequence>
<evidence type="ECO:0000313" key="1">
    <source>
        <dbReference type="EMBL" id="MDO7929496.1"/>
    </source>
</evidence>
<organism evidence="1 2">
    <name type="scientific">Pseudomonas serbiensis</name>
    <dbReference type="NCBI Taxonomy" id="3064350"/>
    <lineage>
        <taxon>Bacteria</taxon>
        <taxon>Pseudomonadati</taxon>
        <taxon>Pseudomonadota</taxon>
        <taxon>Gammaproteobacteria</taxon>
        <taxon>Pseudomonadales</taxon>
        <taxon>Pseudomonadaceae</taxon>
        <taxon>Pseudomonas</taxon>
    </lineage>
</organism>
<dbReference type="EMBL" id="JAUQOO010000020">
    <property type="protein sequence ID" value="MDO7929496.1"/>
    <property type="molecule type" value="Genomic_DNA"/>
</dbReference>
<proteinExistence type="predicted"/>
<dbReference type="RefSeq" id="WP_304575750.1">
    <property type="nucleotide sequence ID" value="NZ_JAUQOO010000020.1"/>
</dbReference>
<keyword evidence="2" id="KW-1185">Reference proteome</keyword>
<reference evidence="1 2" key="1">
    <citation type="submission" date="2023-07" db="EMBL/GenBank/DDBJ databases">
        <title>Identification of four novel Pseudomonas species associated with bacterial leaf spot of cucurbits.</title>
        <authorList>
            <person name="Fullem K.R."/>
        </authorList>
    </citation>
    <scope>NUCLEOTIDE SEQUENCE [LARGE SCALE GENOMIC DNA]</scope>
    <source>
        <strain evidence="1 2">KFB 138</strain>
    </source>
</reference>
<name>A0ABT9CZ96_9PSED</name>
<accession>A0ABT9CZ96</accession>
<gene>
    <name evidence="1" type="ORF">Q6A51_22225</name>
</gene>
<dbReference type="Proteomes" id="UP001223016">
    <property type="component" value="Unassembled WGS sequence"/>
</dbReference>
<comment type="caution">
    <text evidence="1">The sequence shown here is derived from an EMBL/GenBank/DDBJ whole genome shotgun (WGS) entry which is preliminary data.</text>
</comment>